<protein>
    <submittedName>
        <fullName evidence="1">Phage tail assembly chaperone family protein, TAC</fullName>
    </submittedName>
</protein>
<accession>A0ABY6F374</accession>
<organism evidence="1 2">
    <name type="scientific">Moraxella nasicaprae</name>
    <dbReference type="NCBI Taxonomy" id="2904122"/>
    <lineage>
        <taxon>Bacteria</taxon>
        <taxon>Pseudomonadati</taxon>
        <taxon>Pseudomonadota</taxon>
        <taxon>Gammaproteobacteria</taxon>
        <taxon>Moraxellales</taxon>
        <taxon>Moraxellaceae</taxon>
        <taxon>Moraxella</taxon>
    </lineage>
</organism>
<dbReference type="Pfam" id="PF16459">
    <property type="entry name" value="Phage_TAC_13"/>
    <property type="match status" value="1"/>
</dbReference>
<evidence type="ECO:0000313" key="2">
    <source>
        <dbReference type="Proteomes" id="UP001063782"/>
    </source>
</evidence>
<keyword evidence="2" id="KW-1185">Reference proteome</keyword>
<dbReference type="RefSeq" id="WP_263076039.1">
    <property type="nucleotide sequence ID" value="NZ_CP089977.1"/>
</dbReference>
<sequence length="107" mass="11500">MTALTKQDLLAIIGGEKPTNTTIDGFGEVLIKKLTVKEQSELAKLQDDGVNATLHMVAFSLCDEDGKRLFSDKEVSELGKMSADQLAKLASAISEANGFNVEDAKKN</sequence>
<dbReference type="Proteomes" id="UP001063782">
    <property type="component" value="Chromosome"/>
</dbReference>
<gene>
    <name evidence="1" type="ORF">LU297_08190</name>
</gene>
<dbReference type="EMBL" id="CP089977">
    <property type="protein sequence ID" value="UXZ04551.1"/>
    <property type="molecule type" value="Genomic_DNA"/>
</dbReference>
<reference evidence="1" key="1">
    <citation type="submission" date="2021-12" db="EMBL/GenBank/DDBJ databases">
        <title>taxonomy of Moraxella sp. ZY201224.</title>
        <authorList>
            <person name="Li F."/>
        </authorList>
    </citation>
    <scope>NUCLEOTIDE SEQUENCE</scope>
    <source>
        <strain evidence="1">ZY201224</strain>
    </source>
</reference>
<evidence type="ECO:0000313" key="1">
    <source>
        <dbReference type="EMBL" id="UXZ04551.1"/>
    </source>
</evidence>
<name>A0ABY6F374_9GAMM</name>
<proteinExistence type="predicted"/>
<dbReference type="InterPro" id="IPR024410">
    <property type="entry name" value="Phage_TAC_12"/>
</dbReference>